<evidence type="ECO:0000313" key="2">
    <source>
        <dbReference type="Proteomes" id="UP000828390"/>
    </source>
</evidence>
<gene>
    <name evidence="1" type="ORF">DPMN_157084</name>
</gene>
<proteinExistence type="predicted"/>
<name>A0A9D4IPN8_DREPO</name>
<dbReference type="EMBL" id="JAIWYP010000008">
    <property type="protein sequence ID" value="KAH3779283.1"/>
    <property type="molecule type" value="Genomic_DNA"/>
</dbReference>
<protein>
    <submittedName>
        <fullName evidence="1">Uncharacterized protein</fullName>
    </submittedName>
</protein>
<organism evidence="1 2">
    <name type="scientific">Dreissena polymorpha</name>
    <name type="common">Zebra mussel</name>
    <name type="synonym">Mytilus polymorpha</name>
    <dbReference type="NCBI Taxonomy" id="45954"/>
    <lineage>
        <taxon>Eukaryota</taxon>
        <taxon>Metazoa</taxon>
        <taxon>Spiralia</taxon>
        <taxon>Lophotrochozoa</taxon>
        <taxon>Mollusca</taxon>
        <taxon>Bivalvia</taxon>
        <taxon>Autobranchia</taxon>
        <taxon>Heteroconchia</taxon>
        <taxon>Euheterodonta</taxon>
        <taxon>Imparidentia</taxon>
        <taxon>Neoheterodontei</taxon>
        <taxon>Myida</taxon>
        <taxon>Dreissenoidea</taxon>
        <taxon>Dreissenidae</taxon>
        <taxon>Dreissena</taxon>
    </lineage>
</organism>
<reference evidence="1" key="2">
    <citation type="submission" date="2020-11" db="EMBL/GenBank/DDBJ databases">
        <authorList>
            <person name="McCartney M.A."/>
            <person name="Auch B."/>
            <person name="Kono T."/>
            <person name="Mallez S."/>
            <person name="Becker A."/>
            <person name="Gohl D.M."/>
            <person name="Silverstein K.A.T."/>
            <person name="Koren S."/>
            <person name="Bechman K.B."/>
            <person name="Herman A."/>
            <person name="Abrahante J.E."/>
            <person name="Garbe J."/>
        </authorList>
    </citation>
    <scope>NUCLEOTIDE SEQUENCE</scope>
    <source>
        <strain evidence="1">Duluth1</strain>
        <tissue evidence="1">Whole animal</tissue>
    </source>
</reference>
<evidence type="ECO:0000313" key="1">
    <source>
        <dbReference type="EMBL" id="KAH3779283.1"/>
    </source>
</evidence>
<accession>A0A9D4IPN8</accession>
<comment type="caution">
    <text evidence="1">The sequence shown here is derived from an EMBL/GenBank/DDBJ whole genome shotgun (WGS) entry which is preliminary data.</text>
</comment>
<dbReference type="AlphaFoldDB" id="A0A9D4IPN8"/>
<reference evidence="1" key="1">
    <citation type="journal article" date="2019" name="bioRxiv">
        <title>The Genome of the Zebra Mussel, Dreissena polymorpha: A Resource for Invasive Species Research.</title>
        <authorList>
            <person name="McCartney M.A."/>
            <person name="Auch B."/>
            <person name="Kono T."/>
            <person name="Mallez S."/>
            <person name="Zhang Y."/>
            <person name="Obille A."/>
            <person name="Becker A."/>
            <person name="Abrahante J.E."/>
            <person name="Garbe J."/>
            <person name="Badalamenti J.P."/>
            <person name="Herman A."/>
            <person name="Mangelson H."/>
            <person name="Liachko I."/>
            <person name="Sullivan S."/>
            <person name="Sone E.D."/>
            <person name="Koren S."/>
            <person name="Silverstein K.A.T."/>
            <person name="Beckman K.B."/>
            <person name="Gohl D.M."/>
        </authorList>
    </citation>
    <scope>NUCLEOTIDE SEQUENCE</scope>
    <source>
        <strain evidence="1">Duluth1</strain>
        <tissue evidence="1">Whole animal</tissue>
    </source>
</reference>
<dbReference type="Proteomes" id="UP000828390">
    <property type="component" value="Unassembled WGS sequence"/>
</dbReference>
<keyword evidence="2" id="KW-1185">Reference proteome</keyword>
<sequence length="57" mass="6581">MKSSISIHHHHLRHELGSAMLKVIEEFQQKWDLSETKETGDTGLSKLYHCTLAIHNL</sequence>